<keyword evidence="6" id="KW-1185">Reference proteome</keyword>
<proteinExistence type="inferred from homology"/>
<gene>
    <name evidence="5" type="ORF">FJU30_15935</name>
</gene>
<organism evidence="5 6">
    <name type="scientific">Affinibrenneria salicis</name>
    <dbReference type="NCBI Taxonomy" id="2590031"/>
    <lineage>
        <taxon>Bacteria</taxon>
        <taxon>Pseudomonadati</taxon>
        <taxon>Pseudomonadota</taxon>
        <taxon>Gammaproteobacteria</taxon>
        <taxon>Enterobacterales</taxon>
        <taxon>Pectobacteriaceae</taxon>
        <taxon>Affinibrenneria</taxon>
    </lineage>
</organism>
<protein>
    <submittedName>
        <fullName evidence="5">C4-dicarboxylate ABC transporter</fullName>
    </submittedName>
</protein>
<dbReference type="PANTHER" id="PTHR33376">
    <property type="match status" value="1"/>
</dbReference>
<name>A0A5J5FX44_9GAMM</name>
<dbReference type="EMBL" id="VYKJ01000008">
    <property type="protein sequence ID" value="KAA8998491.1"/>
    <property type="molecule type" value="Genomic_DNA"/>
</dbReference>
<dbReference type="InterPro" id="IPR038404">
    <property type="entry name" value="TRAP_DctP_sf"/>
</dbReference>
<dbReference type="GO" id="GO:0055085">
    <property type="term" value="P:transmembrane transport"/>
    <property type="evidence" value="ECO:0007669"/>
    <property type="project" value="InterPro"/>
</dbReference>
<comment type="caution">
    <text evidence="5">The sequence shown here is derived from an EMBL/GenBank/DDBJ whole genome shotgun (WGS) entry which is preliminary data.</text>
</comment>
<dbReference type="AlphaFoldDB" id="A0A5J5FX44"/>
<sequence length="329" mass="37243">MKIMTKIMLTLLVVLSGMTIASHSMAKNKPVSIKVAYENNPGEPLDLVMRYWADLLKEKSQGEITLELYPSSQLGSKQDITEQAMMGMNVITLSDVAFLADYEPDLGILFGPYLTDNPQKLFSIYQSPWFKEKSEALKKKGIHIVINNYLYGTRQIIAKKPIRTPDDLAGMKIRVPNNVMQIKALQAMGATPTPMPLGEVYPALTQGMIDGVENPISVLQGQKLYEQARYLSMVNYLTNTSLWIGGEAFFSRLPAEQLELIHQTGYQAGLYSQKLTLERDAEMLLMMEKEGVEIIYPDNEPFRQKAITVYSQFPEWSPNLYETIQQQIK</sequence>
<feature type="signal peptide" evidence="4">
    <location>
        <begin position="1"/>
        <end position="26"/>
    </location>
</feature>
<dbReference type="Gene3D" id="3.40.190.170">
    <property type="entry name" value="Bacterial extracellular solute-binding protein, family 7"/>
    <property type="match status" value="1"/>
</dbReference>
<evidence type="ECO:0000313" key="5">
    <source>
        <dbReference type="EMBL" id="KAA8998491.1"/>
    </source>
</evidence>
<feature type="chain" id="PRO_5023869100" evidence="4">
    <location>
        <begin position="27"/>
        <end position="329"/>
    </location>
</feature>
<dbReference type="InterPro" id="IPR018389">
    <property type="entry name" value="DctP_fam"/>
</dbReference>
<dbReference type="PANTHER" id="PTHR33376:SF7">
    <property type="entry name" value="C4-DICARBOXYLATE-BINDING PROTEIN DCTB"/>
    <property type="match status" value="1"/>
</dbReference>
<keyword evidence="3 4" id="KW-0732">Signal</keyword>
<keyword evidence="2" id="KW-0813">Transport</keyword>
<accession>A0A5J5FX44</accession>
<evidence type="ECO:0000256" key="1">
    <source>
        <dbReference type="ARBA" id="ARBA00009023"/>
    </source>
</evidence>
<dbReference type="SUPFAM" id="SSF53850">
    <property type="entry name" value="Periplasmic binding protein-like II"/>
    <property type="match status" value="1"/>
</dbReference>
<evidence type="ECO:0000313" key="6">
    <source>
        <dbReference type="Proteomes" id="UP000335415"/>
    </source>
</evidence>
<evidence type="ECO:0000256" key="4">
    <source>
        <dbReference type="SAM" id="SignalP"/>
    </source>
</evidence>
<dbReference type="Proteomes" id="UP000335415">
    <property type="component" value="Unassembled WGS sequence"/>
</dbReference>
<evidence type="ECO:0000256" key="3">
    <source>
        <dbReference type="ARBA" id="ARBA00022729"/>
    </source>
</evidence>
<dbReference type="Pfam" id="PF03480">
    <property type="entry name" value="DctP"/>
    <property type="match status" value="1"/>
</dbReference>
<dbReference type="OrthoDB" id="8690069at2"/>
<dbReference type="NCBIfam" id="NF037995">
    <property type="entry name" value="TRAP_S1"/>
    <property type="match status" value="1"/>
</dbReference>
<evidence type="ECO:0000256" key="2">
    <source>
        <dbReference type="ARBA" id="ARBA00022448"/>
    </source>
</evidence>
<comment type="similarity">
    <text evidence="1">Belongs to the bacterial solute-binding protein 7 family.</text>
</comment>
<reference evidence="5 6" key="1">
    <citation type="submission" date="2019-09" db="EMBL/GenBank/DDBJ databases">
        <authorList>
            <person name="Li Y."/>
        </authorList>
    </citation>
    <scope>NUCLEOTIDE SEQUENCE [LARGE SCALE GENOMIC DNA]</scope>
    <source>
        <strain evidence="5 6">L3-3HA</strain>
    </source>
</reference>
<dbReference type="CDD" id="cd13669">
    <property type="entry name" value="PBP2_TRAP_TM0322_like"/>
    <property type="match status" value="1"/>
</dbReference>